<feature type="transmembrane region" description="Helical" evidence="2">
    <location>
        <begin position="97"/>
        <end position="117"/>
    </location>
</feature>
<protein>
    <recommendedName>
        <fullName evidence="5">DUF1776-domain-containing protein</fullName>
    </recommendedName>
</protein>
<dbReference type="SUPFAM" id="SSF51735">
    <property type="entry name" value="NAD(P)-binding Rossmann-fold domains"/>
    <property type="match status" value="1"/>
</dbReference>
<evidence type="ECO:0000256" key="1">
    <source>
        <dbReference type="SAM" id="MobiDB-lite"/>
    </source>
</evidence>
<gene>
    <name evidence="3" type="ORF">OE88DRAFT_1723242</name>
</gene>
<dbReference type="InterPro" id="IPR013952">
    <property type="entry name" value="DUF1776_fun"/>
</dbReference>
<keyword evidence="2" id="KW-0472">Membrane</keyword>
<dbReference type="GO" id="GO:0016491">
    <property type="term" value="F:oxidoreductase activity"/>
    <property type="evidence" value="ECO:0007669"/>
    <property type="project" value="TreeGrafter"/>
</dbReference>
<proteinExistence type="predicted"/>
<accession>A0A5C3NBQ5</accession>
<evidence type="ECO:0008006" key="5">
    <source>
        <dbReference type="Google" id="ProtNLM"/>
    </source>
</evidence>
<dbReference type="InterPro" id="IPR036291">
    <property type="entry name" value="NAD(P)-bd_dom_sf"/>
</dbReference>
<feature type="compositionally biased region" description="Basic and acidic residues" evidence="1">
    <location>
        <begin position="537"/>
        <end position="547"/>
    </location>
</feature>
<dbReference type="Gene3D" id="3.40.50.720">
    <property type="entry name" value="NAD(P)-binding Rossmann-like Domain"/>
    <property type="match status" value="1"/>
</dbReference>
<dbReference type="PANTHER" id="PTHR43313:SF1">
    <property type="entry name" value="3BETA-HYDROXYSTEROID DEHYDROGENASE DHS-16"/>
    <property type="match status" value="1"/>
</dbReference>
<feature type="compositionally biased region" description="Polar residues" evidence="1">
    <location>
        <begin position="525"/>
        <end position="535"/>
    </location>
</feature>
<dbReference type="AlphaFoldDB" id="A0A5C3NBQ5"/>
<reference evidence="3 4" key="1">
    <citation type="journal article" date="2019" name="Nat. Ecol. Evol.">
        <title>Megaphylogeny resolves global patterns of mushroom evolution.</title>
        <authorList>
            <person name="Varga T."/>
            <person name="Krizsan K."/>
            <person name="Foldi C."/>
            <person name="Dima B."/>
            <person name="Sanchez-Garcia M."/>
            <person name="Sanchez-Ramirez S."/>
            <person name="Szollosi G.J."/>
            <person name="Szarkandi J.G."/>
            <person name="Papp V."/>
            <person name="Albert L."/>
            <person name="Andreopoulos W."/>
            <person name="Angelini C."/>
            <person name="Antonin V."/>
            <person name="Barry K.W."/>
            <person name="Bougher N.L."/>
            <person name="Buchanan P."/>
            <person name="Buyck B."/>
            <person name="Bense V."/>
            <person name="Catcheside P."/>
            <person name="Chovatia M."/>
            <person name="Cooper J."/>
            <person name="Damon W."/>
            <person name="Desjardin D."/>
            <person name="Finy P."/>
            <person name="Geml J."/>
            <person name="Haridas S."/>
            <person name="Hughes K."/>
            <person name="Justo A."/>
            <person name="Karasinski D."/>
            <person name="Kautmanova I."/>
            <person name="Kiss B."/>
            <person name="Kocsube S."/>
            <person name="Kotiranta H."/>
            <person name="LaButti K.M."/>
            <person name="Lechner B.E."/>
            <person name="Liimatainen K."/>
            <person name="Lipzen A."/>
            <person name="Lukacs Z."/>
            <person name="Mihaltcheva S."/>
            <person name="Morgado L.N."/>
            <person name="Niskanen T."/>
            <person name="Noordeloos M.E."/>
            <person name="Ohm R.A."/>
            <person name="Ortiz-Santana B."/>
            <person name="Ovrebo C."/>
            <person name="Racz N."/>
            <person name="Riley R."/>
            <person name="Savchenko A."/>
            <person name="Shiryaev A."/>
            <person name="Soop K."/>
            <person name="Spirin V."/>
            <person name="Szebenyi C."/>
            <person name="Tomsovsky M."/>
            <person name="Tulloss R.E."/>
            <person name="Uehling J."/>
            <person name="Grigoriev I.V."/>
            <person name="Vagvolgyi C."/>
            <person name="Papp T."/>
            <person name="Martin F.M."/>
            <person name="Miettinen O."/>
            <person name="Hibbett D.S."/>
            <person name="Nagy L.G."/>
        </authorList>
    </citation>
    <scope>NUCLEOTIDE SEQUENCE [LARGE SCALE GENOMIC DNA]</scope>
    <source>
        <strain evidence="3 4">OMC1185</strain>
    </source>
</reference>
<dbReference type="STRING" id="5364.A0A5C3NBQ5"/>
<keyword evidence="2" id="KW-1133">Transmembrane helix</keyword>
<keyword evidence="2" id="KW-0812">Transmembrane</keyword>
<dbReference type="Pfam" id="PF08643">
    <property type="entry name" value="DUF1776"/>
    <property type="match status" value="1"/>
</dbReference>
<evidence type="ECO:0000313" key="3">
    <source>
        <dbReference type="EMBL" id="TFK54712.1"/>
    </source>
</evidence>
<dbReference type="Proteomes" id="UP000305948">
    <property type="component" value="Unassembled WGS sequence"/>
</dbReference>
<dbReference type="PANTHER" id="PTHR43313">
    <property type="entry name" value="SHORT-CHAIN DEHYDROGENASE/REDUCTASE FAMILY 9C"/>
    <property type="match status" value="1"/>
</dbReference>
<organism evidence="3 4">
    <name type="scientific">Heliocybe sulcata</name>
    <dbReference type="NCBI Taxonomy" id="5364"/>
    <lineage>
        <taxon>Eukaryota</taxon>
        <taxon>Fungi</taxon>
        <taxon>Dikarya</taxon>
        <taxon>Basidiomycota</taxon>
        <taxon>Agaricomycotina</taxon>
        <taxon>Agaricomycetes</taxon>
        <taxon>Gloeophyllales</taxon>
        <taxon>Gloeophyllaceae</taxon>
        <taxon>Heliocybe</taxon>
    </lineage>
</organism>
<evidence type="ECO:0000256" key="2">
    <source>
        <dbReference type="SAM" id="Phobius"/>
    </source>
</evidence>
<name>A0A5C3NBQ5_9AGAM</name>
<keyword evidence="4" id="KW-1185">Reference proteome</keyword>
<dbReference type="EMBL" id="ML213505">
    <property type="protein sequence ID" value="TFK54712.1"/>
    <property type="molecule type" value="Genomic_DNA"/>
</dbReference>
<feature type="region of interest" description="Disordered" evidence="1">
    <location>
        <begin position="514"/>
        <end position="584"/>
    </location>
</feature>
<dbReference type="GO" id="GO:0008202">
    <property type="term" value="P:steroid metabolic process"/>
    <property type="evidence" value="ECO:0007669"/>
    <property type="project" value="TreeGrafter"/>
</dbReference>
<evidence type="ECO:0000313" key="4">
    <source>
        <dbReference type="Proteomes" id="UP000305948"/>
    </source>
</evidence>
<sequence>MMIPTIEEIAGYLESIEELFLSSTSDIPDFPNVRDAVHRVWADISRFGPPGWSSFPDIHLPSLGDFEIPPPPPPPPPPKSFIGKSIDWISDHPKSTAGIAVGVAGAGLLVGYGSFVARANYRRNKRLQARGTDERRQVVVVLGGDTPLGLPLVIELEKQGFIVITSVAHPEAVDDIEMKCQGYVRALVLDPSEPDTLTFFMRSLMSTLSRRFPITAAGDPYASPLTGPYIHSVVCLLTLPSPALQPLPAPLEHISLRSSYMSYLTATHITPLQVIQALLPMLRSTHARTRDYFSNNKGNKGKKSIIFCLPAMDARVGLPFASEQAMSAAATLRAIEILRREIRIAALSDPTESMKNIKVVAVDVGAMATPRRRSTVPMRDIIGSMDDWTPSEKHTYGSAFLSAVEEGLLRGTRRKPTDVARFVDTLVTVVSGGRTSRMTLLGLDVGLGRIRNWIRGERFAVGAGAGTYALASYLPTLILDGLLNLPHFLMSIRNALVPIAPRVPLPSTLAVESTYPPPVPPETGVQATSSDSAPSSEGEHQDGHDNDSASEADVESNADTGGVSESWVNLHDRMTESHVGIDGP</sequence>
<dbReference type="OrthoDB" id="5308060at2759"/>